<evidence type="ECO:0000256" key="3">
    <source>
        <dbReference type="ARBA" id="ARBA00004663"/>
    </source>
</evidence>
<evidence type="ECO:0000313" key="21">
    <source>
        <dbReference type="Proteomes" id="UP000198806"/>
    </source>
</evidence>
<evidence type="ECO:0000256" key="6">
    <source>
        <dbReference type="ARBA" id="ARBA00015850"/>
    </source>
</evidence>
<keyword evidence="7 19" id="KW-1003">Cell membrane</keyword>
<keyword evidence="10 19" id="KW-0812">Transmembrane</keyword>
<dbReference type="GO" id="GO:0009236">
    <property type="term" value="P:cobalamin biosynthetic process"/>
    <property type="evidence" value="ECO:0007669"/>
    <property type="project" value="UniProtKB-UniRule"/>
</dbReference>
<evidence type="ECO:0000256" key="10">
    <source>
        <dbReference type="ARBA" id="ARBA00022692"/>
    </source>
</evidence>
<evidence type="ECO:0000256" key="5">
    <source>
        <dbReference type="ARBA" id="ARBA00013200"/>
    </source>
</evidence>
<comment type="function">
    <text evidence="14 19">Joins adenosylcobinamide-GDP and alpha-ribazole to generate adenosylcobalamin (Ado-cobalamin). Also synthesizes adenosylcobalamin 5'-phosphate from adenosylcobinamide-GDP and alpha-ribazole 5'-phosphate.</text>
</comment>
<evidence type="ECO:0000256" key="4">
    <source>
        <dbReference type="ARBA" id="ARBA00010561"/>
    </source>
</evidence>
<evidence type="ECO:0000313" key="20">
    <source>
        <dbReference type="EMBL" id="SFO07859.1"/>
    </source>
</evidence>
<evidence type="ECO:0000256" key="19">
    <source>
        <dbReference type="HAMAP-Rule" id="MF_00719"/>
    </source>
</evidence>
<evidence type="ECO:0000256" key="17">
    <source>
        <dbReference type="ARBA" id="ARBA00048623"/>
    </source>
</evidence>
<keyword evidence="8 19" id="KW-0169">Cobalamin biosynthesis</keyword>
<accession>A0A1I5E8I1</accession>
<name>A0A1I5E8I1_9FIRM</name>
<evidence type="ECO:0000256" key="13">
    <source>
        <dbReference type="ARBA" id="ARBA00023136"/>
    </source>
</evidence>
<sequence length="258" mass="28661">MIRLLIRSFIISFSMYSKIPVPQLEWKDQDMKYVLCFFPWVGAVIGLVTMLWGIICNNLSIGRVLYTTVGTAIPLLVTGGFHVDGFMDSMDAFHSYQSRERKLEILKDSHIGAFSVIQLVLYYLVYMGAYSEIISLRALAVVSAGFFLSRTLCGIGVVTFKNAKKDGLLFLFSSKAHEKIVKISLYIQLILCFAVMITLSLWAGMAVIAGTLLTFGYYRYRCYKEFGGITGDTSGYFVTLCEGVTVVIVGVCSIAGLI</sequence>
<dbReference type="InterPro" id="IPR003805">
    <property type="entry name" value="CobS"/>
</dbReference>
<dbReference type="HAMAP" id="MF_00719">
    <property type="entry name" value="CobS"/>
    <property type="match status" value="1"/>
</dbReference>
<feature type="transmembrane region" description="Helical" evidence="19">
    <location>
        <begin position="235"/>
        <end position="257"/>
    </location>
</feature>
<feature type="transmembrane region" description="Helical" evidence="19">
    <location>
        <begin position="33"/>
        <end position="55"/>
    </location>
</feature>
<comment type="catalytic activity">
    <reaction evidence="18 19">
        <text>alpha-ribazole 5'-phosphate + adenosylcob(III)inamide-GDP = adenosylcob(III)alamin 5'-phosphate + GMP + H(+)</text>
        <dbReference type="Rhea" id="RHEA:23560"/>
        <dbReference type="ChEBI" id="CHEBI:15378"/>
        <dbReference type="ChEBI" id="CHEBI:57918"/>
        <dbReference type="ChEBI" id="CHEBI:58115"/>
        <dbReference type="ChEBI" id="CHEBI:60487"/>
        <dbReference type="ChEBI" id="CHEBI:60493"/>
        <dbReference type="EC" id="2.7.8.26"/>
    </reaction>
</comment>
<evidence type="ECO:0000256" key="14">
    <source>
        <dbReference type="ARBA" id="ARBA00025228"/>
    </source>
</evidence>
<evidence type="ECO:0000256" key="2">
    <source>
        <dbReference type="ARBA" id="ARBA00004651"/>
    </source>
</evidence>
<keyword evidence="13 19" id="KW-0472">Membrane</keyword>
<evidence type="ECO:0000256" key="1">
    <source>
        <dbReference type="ARBA" id="ARBA00001946"/>
    </source>
</evidence>
<comment type="catalytic activity">
    <reaction evidence="17 19">
        <text>alpha-ribazole + adenosylcob(III)inamide-GDP = adenosylcob(III)alamin + GMP + H(+)</text>
        <dbReference type="Rhea" id="RHEA:16049"/>
        <dbReference type="ChEBI" id="CHEBI:10329"/>
        <dbReference type="ChEBI" id="CHEBI:15378"/>
        <dbReference type="ChEBI" id="CHEBI:18408"/>
        <dbReference type="ChEBI" id="CHEBI:58115"/>
        <dbReference type="ChEBI" id="CHEBI:60487"/>
        <dbReference type="EC" id="2.7.8.26"/>
    </reaction>
</comment>
<dbReference type="Pfam" id="PF02654">
    <property type="entry name" value="CobS"/>
    <property type="match status" value="1"/>
</dbReference>
<feature type="transmembrane region" description="Helical" evidence="19">
    <location>
        <begin position="61"/>
        <end position="84"/>
    </location>
</feature>
<proteinExistence type="inferred from homology"/>
<comment type="subcellular location">
    <subcellularLocation>
        <location evidence="2 19">Cell membrane</location>
        <topology evidence="2 19">Multi-pass membrane protein</topology>
    </subcellularLocation>
</comment>
<reference evidence="20 21" key="1">
    <citation type="submission" date="2016-10" db="EMBL/GenBank/DDBJ databases">
        <authorList>
            <person name="de Groot N.N."/>
        </authorList>
    </citation>
    <scope>NUCLEOTIDE SEQUENCE [LARGE SCALE GENOMIC DNA]</scope>
    <source>
        <strain evidence="20 21">DSM 1283</strain>
    </source>
</reference>
<dbReference type="STRING" id="1527.SAMN04489757_10889"/>
<dbReference type="PANTHER" id="PTHR34148:SF1">
    <property type="entry name" value="ADENOSYLCOBINAMIDE-GDP RIBAZOLETRANSFERASE"/>
    <property type="match status" value="1"/>
</dbReference>
<evidence type="ECO:0000256" key="12">
    <source>
        <dbReference type="ARBA" id="ARBA00022989"/>
    </source>
</evidence>
<dbReference type="GO" id="GO:0005886">
    <property type="term" value="C:plasma membrane"/>
    <property type="evidence" value="ECO:0007669"/>
    <property type="project" value="UniProtKB-SubCell"/>
</dbReference>
<dbReference type="AlphaFoldDB" id="A0A1I5E8I1"/>
<organism evidence="20 21">
    <name type="scientific">Anaerocolumna aminovalerica</name>
    <dbReference type="NCBI Taxonomy" id="1527"/>
    <lineage>
        <taxon>Bacteria</taxon>
        <taxon>Bacillati</taxon>
        <taxon>Bacillota</taxon>
        <taxon>Clostridia</taxon>
        <taxon>Lachnospirales</taxon>
        <taxon>Lachnospiraceae</taxon>
        <taxon>Anaerocolumna</taxon>
    </lineage>
</organism>
<evidence type="ECO:0000256" key="16">
    <source>
        <dbReference type="ARBA" id="ARBA00032853"/>
    </source>
</evidence>
<keyword evidence="11 19" id="KW-0460">Magnesium</keyword>
<feature type="transmembrane region" description="Helical" evidence="19">
    <location>
        <begin position="105"/>
        <end position="126"/>
    </location>
</feature>
<comment type="cofactor">
    <cofactor evidence="1 19">
        <name>Mg(2+)</name>
        <dbReference type="ChEBI" id="CHEBI:18420"/>
    </cofactor>
</comment>
<evidence type="ECO:0000256" key="7">
    <source>
        <dbReference type="ARBA" id="ARBA00022475"/>
    </source>
</evidence>
<evidence type="ECO:0000256" key="18">
    <source>
        <dbReference type="ARBA" id="ARBA00049504"/>
    </source>
</evidence>
<dbReference type="PANTHER" id="PTHR34148">
    <property type="entry name" value="ADENOSYLCOBINAMIDE-GDP RIBAZOLETRANSFERASE"/>
    <property type="match status" value="1"/>
</dbReference>
<evidence type="ECO:0000256" key="9">
    <source>
        <dbReference type="ARBA" id="ARBA00022679"/>
    </source>
</evidence>
<dbReference type="EMBL" id="FOWD01000008">
    <property type="protein sequence ID" value="SFO07859.1"/>
    <property type="molecule type" value="Genomic_DNA"/>
</dbReference>
<dbReference type="RefSeq" id="WP_242960889.1">
    <property type="nucleotide sequence ID" value="NZ_BAABFM010000072.1"/>
</dbReference>
<keyword evidence="12 19" id="KW-1133">Transmembrane helix</keyword>
<keyword evidence="21" id="KW-1185">Reference proteome</keyword>
<comment type="pathway">
    <text evidence="3 19">Cofactor biosynthesis; adenosylcobalamin biosynthesis; adenosylcobalamin from cob(II)yrinate a,c-diamide: step 7/7.</text>
</comment>
<keyword evidence="9 19" id="KW-0808">Transferase</keyword>
<protein>
    <recommendedName>
        <fullName evidence="6 19">Adenosylcobinamide-GDP ribazoletransferase</fullName>
        <ecNumber evidence="5 19">2.7.8.26</ecNumber>
    </recommendedName>
    <alternativeName>
        <fullName evidence="16 19">Cobalamin synthase</fullName>
    </alternativeName>
    <alternativeName>
        <fullName evidence="15 19">Cobalamin-5'-phosphate synthase</fullName>
    </alternativeName>
</protein>
<dbReference type="GO" id="GO:0051073">
    <property type="term" value="F:adenosylcobinamide-GDP ribazoletransferase activity"/>
    <property type="evidence" value="ECO:0007669"/>
    <property type="project" value="UniProtKB-UniRule"/>
</dbReference>
<dbReference type="EC" id="2.7.8.26" evidence="5 19"/>
<feature type="transmembrane region" description="Helical" evidence="19">
    <location>
        <begin position="185"/>
        <end position="215"/>
    </location>
</feature>
<dbReference type="GO" id="GO:0008818">
    <property type="term" value="F:cobalamin 5'-phosphate synthase activity"/>
    <property type="evidence" value="ECO:0007669"/>
    <property type="project" value="UniProtKB-UniRule"/>
</dbReference>
<dbReference type="Proteomes" id="UP000198806">
    <property type="component" value="Unassembled WGS sequence"/>
</dbReference>
<gene>
    <name evidence="19" type="primary">cobS</name>
    <name evidence="20" type="ORF">SAMN04489757_10889</name>
</gene>
<feature type="transmembrane region" description="Helical" evidence="19">
    <location>
        <begin position="138"/>
        <end position="160"/>
    </location>
</feature>
<evidence type="ECO:0000256" key="11">
    <source>
        <dbReference type="ARBA" id="ARBA00022842"/>
    </source>
</evidence>
<dbReference type="UniPathway" id="UPA00148">
    <property type="reaction ID" value="UER00238"/>
</dbReference>
<evidence type="ECO:0000256" key="15">
    <source>
        <dbReference type="ARBA" id="ARBA00032605"/>
    </source>
</evidence>
<comment type="similarity">
    <text evidence="4 19">Belongs to the CobS family.</text>
</comment>
<evidence type="ECO:0000256" key="8">
    <source>
        <dbReference type="ARBA" id="ARBA00022573"/>
    </source>
</evidence>